<dbReference type="Proteomes" id="UP000182894">
    <property type="component" value="Unassembled WGS sequence"/>
</dbReference>
<proteinExistence type="predicted"/>
<dbReference type="CDD" id="cd20732">
    <property type="entry name" value="PoNe_FilH_DUF637_VENN-like"/>
    <property type="match status" value="1"/>
</dbReference>
<sequence>MGGHALVGGLIAELAGGDFRTGALAAGANEAFVASVGDKIFSNGMHDQLLAMTSQLIGLTVAAAAGGNDKDQAIAGWVASQATKFNYLEHEERVAFAKAMGGCGTDDECSREKWEQGKFDEDSTGNMEYAKDIADSQRAKMARDRIMDDLDTLVAITDLTDTEKSLAQNITNGLDTKGTLTEELVESVAARQGLQPLDGGKYGGNNGFDHVYLNKDGQIVILESKQLNGGFALTQGADWVVQMSNAWVSKVLESLDRSSKAYAAVLESVDKGTLIKGVAGVDRKTGKLVIARLK</sequence>
<organism evidence="1 2">
    <name type="scientific">Pseudomonas abietaniphila</name>
    <dbReference type="NCBI Taxonomy" id="89065"/>
    <lineage>
        <taxon>Bacteria</taxon>
        <taxon>Pseudomonadati</taxon>
        <taxon>Pseudomonadota</taxon>
        <taxon>Gammaproteobacteria</taxon>
        <taxon>Pseudomonadales</taxon>
        <taxon>Pseudomonadaceae</taxon>
        <taxon>Pseudomonas</taxon>
    </lineage>
</organism>
<gene>
    <name evidence="1" type="ORF">SAMN05216605_1386</name>
</gene>
<keyword evidence="2" id="KW-1185">Reference proteome</keyword>
<evidence type="ECO:0008006" key="3">
    <source>
        <dbReference type="Google" id="ProtNLM"/>
    </source>
</evidence>
<protein>
    <recommendedName>
        <fullName evidence="3">Toxin CdiA</fullName>
    </recommendedName>
</protein>
<reference evidence="2" key="1">
    <citation type="submission" date="2016-10" db="EMBL/GenBank/DDBJ databases">
        <authorList>
            <person name="Varghese N."/>
            <person name="Submissions S."/>
        </authorList>
    </citation>
    <scope>NUCLEOTIDE SEQUENCE [LARGE SCALE GENOMIC DNA]</scope>
    <source>
        <strain evidence="2">ATCC 700689</strain>
    </source>
</reference>
<dbReference type="STRING" id="89065.SAMN05216605_1386"/>
<accession>A0A1G8UIA6</accession>
<evidence type="ECO:0000313" key="1">
    <source>
        <dbReference type="EMBL" id="SDJ53491.1"/>
    </source>
</evidence>
<evidence type="ECO:0000313" key="2">
    <source>
        <dbReference type="Proteomes" id="UP000182894"/>
    </source>
</evidence>
<name>A0A1G8UIA6_9PSED</name>
<dbReference type="AlphaFoldDB" id="A0A1G8UIA6"/>
<dbReference type="EMBL" id="FNCO01000038">
    <property type="protein sequence ID" value="SDJ53491.1"/>
    <property type="molecule type" value="Genomic_DNA"/>
</dbReference>